<evidence type="ECO:0000313" key="9">
    <source>
        <dbReference type="Proteomes" id="UP001589865"/>
    </source>
</evidence>
<gene>
    <name evidence="7 8" type="primary">mltG</name>
    <name evidence="8" type="ORF">ACFFGY_06930</name>
</gene>
<evidence type="ECO:0000256" key="4">
    <source>
        <dbReference type="ARBA" id="ARBA00023136"/>
    </source>
</evidence>
<comment type="similarity">
    <text evidence="7">Belongs to the transglycosylase MltG family.</text>
</comment>
<dbReference type="Gene3D" id="3.30.1490.480">
    <property type="entry name" value="Endolytic murein transglycosylase"/>
    <property type="match status" value="1"/>
</dbReference>
<reference evidence="8 9" key="1">
    <citation type="submission" date="2024-09" db="EMBL/GenBank/DDBJ databases">
        <authorList>
            <person name="Sun Q."/>
            <person name="Mori K."/>
        </authorList>
    </citation>
    <scope>NUCLEOTIDE SEQUENCE [LARGE SCALE GENOMIC DNA]</scope>
    <source>
        <strain evidence="8 9">TBRC 5777</strain>
    </source>
</reference>
<evidence type="ECO:0000256" key="1">
    <source>
        <dbReference type="ARBA" id="ARBA00022475"/>
    </source>
</evidence>
<dbReference type="HAMAP" id="MF_02065">
    <property type="entry name" value="MltG"/>
    <property type="match status" value="1"/>
</dbReference>
<comment type="function">
    <text evidence="7">Functions as a peptidoglycan terminase that cleaves nascent peptidoglycan strands endolytically to terminate their elongation.</text>
</comment>
<keyword evidence="1 7" id="KW-1003">Cell membrane</keyword>
<protein>
    <recommendedName>
        <fullName evidence="7">Endolytic murein transglycosylase</fullName>
        <ecNumber evidence="7">4.2.2.29</ecNumber>
    </recommendedName>
    <alternativeName>
        <fullName evidence="7">Peptidoglycan lytic transglycosylase</fullName>
    </alternativeName>
    <alternativeName>
        <fullName evidence="7">Peptidoglycan polymerization terminase</fullName>
    </alternativeName>
</protein>
<evidence type="ECO:0000256" key="7">
    <source>
        <dbReference type="HAMAP-Rule" id="MF_02065"/>
    </source>
</evidence>
<evidence type="ECO:0000256" key="2">
    <source>
        <dbReference type="ARBA" id="ARBA00022692"/>
    </source>
</evidence>
<evidence type="ECO:0000256" key="6">
    <source>
        <dbReference type="ARBA" id="ARBA00023316"/>
    </source>
</evidence>
<sequence>MTRRLRFFLLALLALLLLSGGGAYWAWRTYQAAGPLDVSKAVVIPPRSSTQDIAERLREQGVTSVNDTGFAAAAWLTRRQGPLRAGEYQFPAHASVAATLDVLRTAKPVQRLLTIPEGLSAEQITALLQAAPGLTGDAPVLEEAQILPDTYAYEWGDTRASVVQRGTRALRQFLAEAWDKRQDGLPFTTPRDALVLASIVERETGRPDERAHVAGVFIGRLRLGMPLQSDPTVAYASNNGKALDRALTRADLERDHPFNTYRNRGLPPGPIAAPGRDAIQAVLHPAQTDDLYFVANGEGGHSFARTLDEHNRNVQRWRARLQPR</sequence>
<dbReference type="PANTHER" id="PTHR30518:SF2">
    <property type="entry name" value="ENDOLYTIC MUREIN TRANSGLYCOSYLASE"/>
    <property type="match status" value="1"/>
</dbReference>
<dbReference type="Pfam" id="PF02618">
    <property type="entry name" value="YceG"/>
    <property type="match status" value="1"/>
</dbReference>
<comment type="caution">
    <text evidence="8">The sequence shown here is derived from an EMBL/GenBank/DDBJ whole genome shotgun (WGS) entry which is preliminary data.</text>
</comment>
<keyword evidence="4 7" id="KW-0472">Membrane</keyword>
<name>A0ABV6JQI8_9PROT</name>
<evidence type="ECO:0000256" key="3">
    <source>
        <dbReference type="ARBA" id="ARBA00022989"/>
    </source>
</evidence>
<evidence type="ECO:0000256" key="5">
    <source>
        <dbReference type="ARBA" id="ARBA00023239"/>
    </source>
</evidence>
<dbReference type="PANTHER" id="PTHR30518">
    <property type="entry name" value="ENDOLYTIC MUREIN TRANSGLYCOSYLASE"/>
    <property type="match status" value="1"/>
</dbReference>
<dbReference type="NCBIfam" id="TIGR00247">
    <property type="entry name" value="endolytic transglycosylase MltG"/>
    <property type="match status" value="1"/>
</dbReference>
<accession>A0ABV6JQI8</accession>
<keyword evidence="5 7" id="KW-0456">Lyase</keyword>
<dbReference type="CDD" id="cd08010">
    <property type="entry name" value="MltG_like"/>
    <property type="match status" value="1"/>
</dbReference>
<proteinExistence type="inferred from homology"/>
<organism evidence="8 9">
    <name type="scientific">Roseomonas elaeocarpi</name>
    <dbReference type="NCBI Taxonomy" id="907779"/>
    <lineage>
        <taxon>Bacteria</taxon>
        <taxon>Pseudomonadati</taxon>
        <taxon>Pseudomonadota</taxon>
        <taxon>Alphaproteobacteria</taxon>
        <taxon>Acetobacterales</taxon>
        <taxon>Roseomonadaceae</taxon>
        <taxon>Roseomonas</taxon>
    </lineage>
</organism>
<keyword evidence="7" id="KW-0997">Cell inner membrane</keyword>
<dbReference type="Gene3D" id="3.30.160.60">
    <property type="entry name" value="Classic Zinc Finger"/>
    <property type="match status" value="1"/>
</dbReference>
<keyword evidence="6 7" id="KW-0961">Cell wall biogenesis/degradation</keyword>
<feature type="site" description="Important for catalytic activity" evidence="7">
    <location>
        <position position="203"/>
    </location>
</feature>
<evidence type="ECO:0000313" key="8">
    <source>
        <dbReference type="EMBL" id="MFC0407979.1"/>
    </source>
</evidence>
<dbReference type="Proteomes" id="UP001589865">
    <property type="component" value="Unassembled WGS sequence"/>
</dbReference>
<dbReference type="RefSeq" id="WP_377043714.1">
    <property type="nucleotide sequence ID" value="NZ_JBHLUN010000005.1"/>
</dbReference>
<keyword evidence="2 7" id="KW-0812">Transmembrane</keyword>
<keyword evidence="9" id="KW-1185">Reference proteome</keyword>
<keyword evidence="3 7" id="KW-1133">Transmembrane helix</keyword>
<dbReference type="EMBL" id="JBHLUN010000005">
    <property type="protein sequence ID" value="MFC0407979.1"/>
    <property type="molecule type" value="Genomic_DNA"/>
</dbReference>
<dbReference type="EC" id="4.2.2.29" evidence="7"/>
<dbReference type="InterPro" id="IPR003770">
    <property type="entry name" value="MLTG-like"/>
</dbReference>
<comment type="catalytic activity">
    <reaction evidence="7">
        <text>a peptidoglycan chain = a peptidoglycan chain with N-acetyl-1,6-anhydromuramyl-[peptide] at the reducing end + a peptidoglycan chain with N-acetylglucosamine at the non-reducing end.</text>
        <dbReference type="EC" id="4.2.2.29"/>
    </reaction>
</comment>